<feature type="domain" description="Cyclin-like" evidence="2">
    <location>
        <begin position="144"/>
        <end position="231"/>
    </location>
</feature>
<sequence>MNQKHIANQSKLDNEKMSLTTNRDTIRTVFSDMTNFEFSSMIISGKQNFNKTKEQSQSQTTKRRNAIVPCLIKFPAFFNYPETKTKIYKIHKFSILEKPILAYHEVYYSEIQQFERDIEQNKQDGNFDIKQHCFTEQQLEKALDWMIYQIIRFKSFSYESLFKSIELIYQYLSKSQQVEFKDLELISGCCIYLSSKTVDLNPIYIDDLINEVLECRFDYQEVLRQEKLICQALNYNLLCICSLQIVYRIMQEISSKMEQMYDSGKIENLRKQILDNLLLMEFGKKFRQISKGNRAVSCILLTMIENKIDKSVVIITLLFNVLSCFGECKSFRNEHKLDREECN</sequence>
<dbReference type="SMART" id="SM00385">
    <property type="entry name" value="CYCLIN"/>
    <property type="match status" value="1"/>
</dbReference>
<dbReference type="FunFam" id="1.10.472.10:FF:000279">
    <property type="entry name" value="Cyclin, N-terminal domain containing protein"/>
    <property type="match status" value="1"/>
</dbReference>
<dbReference type="Proteomes" id="UP000683925">
    <property type="component" value="Unassembled WGS sequence"/>
</dbReference>
<comment type="caution">
    <text evidence="3">The sequence shown here is derived from an EMBL/GenBank/DDBJ whole genome shotgun (WGS) entry which is preliminary data.</text>
</comment>
<dbReference type="OMA" id="YHEVYYS"/>
<gene>
    <name evidence="3" type="ORF">POCTA_138.1.T0490116</name>
</gene>
<comment type="similarity">
    <text evidence="1">Belongs to the cyclin family.</text>
</comment>
<keyword evidence="1" id="KW-0195">Cyclin</keyword>
<dbReference type="OrthoDB" id="297638at2759"/>
<evidence type="ECO:0000259" key="2">
    <source>
        <dbReference type="SMART" id="SM00385"/>
    </source>
</evidence>
<name>A0A8S1UP32_PAROT</name>
<evidence type="ECO:0000313" key="3">
    <source>
        <dbReference type="EMBL" id="CAD8166938.1"/>
    </source>
</evidence>
<dbReference type="InterPro" id="IPR039361">
    <property type="entry name" value="Cyclin"/>
</dbReference>
<dbReference type="Pfam" id="PF00134">
    <property type="entry name" value="Cyclin_N"/>
    <property type="match status" value="1"/>
</dbReference>
<organism evidence="3 4">
    <name type="scientific">Paramecium octaurelia</name>
    <dbReference type="NCBI Taxonomy" id="43137"/>
    <lineage>
        <taxon>Eukaryota</taxon>
        <taxon>Sar</taxon>
        <taxon>Alveolata</taxon>
        <taxon>Ciliophora</taxon>
        <taxon>Intramacronucleata</taxon>
        <taxon>Oligohymenophorea</taxon>
        <taxon>Peniculida</taxon>
        <taxon>Parameciidae</taxon>
        <taxon>Paramecium</taxon>
    </lineage>
</organism>
<proteinExistence type="inferred from homology"/>
<protein>
    <recommendedName>
        <fullName evidence="2">Cyclin-like domain-containing protein</fullName>
    </recommendedName>
</protein>
<accession>A0A8S1UP32</accession>
<dbReference type="InterPro" id="IPR013763">
    <property type="entry name" value="Cyclin-like_dom"/>
</dbReference>
<dbReference type="InterPro" id="IPR006671">
    <property type="entry name" value="Cyclin_N"/>
</dbReference>
<dbReference type="EMBL" id="CAJJDP010000049">
    <property type="protein sequence ID" value="CAD8166938.1"/>
    <property type="molecule type" value="Genomic_DNA"/>
</dbReference>
<dbReference type="AlphaFoldDB" id="A0A8S1UP32"/>
<keyword evidence="4" id="KW-1185">Reference proteome</keyword>
<dbReference type="PANTHER" id="PTHR10177">
    <property type="entry name" value="CYCLINS"/>
    <property type="match status" value="1"/>
</dbReference>
<reference evidence="3" key="1">
    <citation type="submission" date="2021-01" db="EMBL/GenBank/DDBJ databases">
        <authorList>
            <consortium name="Genoscope - CEA"/>
            <person name="William W."/>
        </authorList>
    </citation>
    <scope>NUCLEOTIDE SEQUENCE</scope>
</reference>
<evidence type="ECO:0000313" key="4">
    <source>
        <dbReference type="Proteomes" id="UP000683925"/>
    </source>
</evidence>
<evidence type="ECO:0000256" key="1">
    <source>
        <dbReference type="RuleBase" id="RU000383"/>
    </source>
</evidence>